<feature type="compositionally biased region" description="Basic and acidic residues" evidence="7">
    <location>
        <begin position="826"/>
        <end position="836"/>
    </location>
</feature>
<dbReference type="Pfam" id="PF10403">
    <property type="entry name" value="BHD_1"/>
    <property type="match status" value="1"/>
</dbReference>
<dbReference type="Pfam" id="PF10404">
    <property type="entry name" value="BHD_2"/>
    <property type="match status" value="1"/>
</dbReference>
<feature type="domain" description="Rad4 beta-hairpin" evidence="10">
    <location>
        <begin position="635"/>
        <end position="709"/>
    </location>
</feature>
<evidence type="ECO:0000256" key="5">
    <source>
        <dbReference type="ARBA" id="ARBA00023242"/>
    </source>
</evidence>
<evidence type="ECO:0000259" key="10">
    <source>
        <dbReference type="SMART" id="SM01032"/>
    </source>
</evidence>
<organism evidence="11 12">
    <name type="scientific">Agaricus bisporus var. burnettii</name>
    <dbReference type="NCBI Taxonomy" id="192524"/>
    <lineage>
        <taxon>Eukaryota</taxon>
        <taxon>Fungi</taxon>
        <taxon>Dikarya</taxon>
        <taxon>Basidiomycota</taxon>
        <taxon>Agaricomycotina</taxon>
        <taxon>Agaricomycetes</taxon>
        <taxon>Agaricomycetidae</taxon>
        <taxon>Agaricales</taxon>
        <taxon>Agaricineae</taxon>
        <taxon>Agaricaceae</taxon>
        <taxon>Agaricus</taxon>
    </lineage>
</organism>
<evidence type="ECO:0000313" key="11">
    <source>
        <dbReference type="EMBL" id="KAF7768296.1"/>
    </source>
</evidence>
<feature type="compositionally biased region" description="Polar residues" evidence="7">
    <location>
        <begin position="997"/>
        <end position="1011"/>
    </location>
</feature>
<accession>A0A8H7C7G3</accession>
<dbReference type="InterPro" id="IPR004583">
    <property type="entry name" value="DNA_repair_Rad4"/>
</dbReference>
<evidence type="ECO:0000259" key="9">
    <source>
        <dbReference type="SMART" id="SM01031"/>
    </source>
</evidence>
<dbReference type="InterPro" id="IPR038765">
    <property type="entry name" value="Papain-like_cys_pep_sf"/>
</dbReference>
<dbReference type="PANTHER" id="PTHR12135:SF0">
    <property type="entry name" value="DNA REPAIR PROTEIN COMPLEMENTING XP-C CELLS"/>
    <property type="match status" value="1"/>
</dbReference>
<evidence type="ECO:0000256" key="3">
    <source>
        <dbReference type="ARBA" id="ARBA00022763"/>
    </source>
</evidence>
<dbReference type="Gene3D" id="3.30.70.2460">
    <property type="entry name" value="Rad4, beta-hairpin domain BHD3"/>
    <property type="match status" value="1"/>
</dbReference>
<evidence type="ECO:0000313" key="12">
    <source>
        <dbReference type="Proteomes" id="UP000629468"/>
    </source>
</evidence>
<dbReference type="PANTHER" id="PTHR12135">
    <property type="entry name" value="DNA REPAIR PROTEIN XP-C / RAD4"/>
    <property type="match status" value="1"/>
</dbReference>
<feature type="coiled-coil region" evidence="6">
    <location>
        <begin position="715"/>
        <end position="742"/>
    </location>
</feature>
<dbReference type="SMART" id="SM01032">
    <property type="entry name" value="BHD_3"/>
    <property type="match status" value="1"/>
</dbReference>
<dbReference type="Pfam" id="PF03835">
    <property type="entry name" value="Rad4"/>
    <property type="match status" value="1"/>
</dbReference>
<feature type="compositionally biased region" description="Basic residues" evidence="7">
    <location>
        <begin position="314"/>
        <end position="333"/>
    </location>
</feature>
<feature type="compositionally biased region" description="Basic and acidic residues" evidence="7">
    <location>
        <begin position="764"/>
        <end position="780"/>
    </location>
</feature>
<evidence type="ECO:0000256" key="7">
    <source>
        <dbReference type="SAM" id="MobiDB-lite"/>
    </source>
</evidence>
<sequence>MDDHLLSLGADSDDENDWEEVEFPELQDKAIEITLNAQPKAGEDKQKRGLSHAERILRIDCHKIHTICLLTNAWVRNKYLNDELLHARLLSICPLKYQDSFATIHKSRIPDPNQRGRMFENAVRDLASWWSSAFEVVPEGHLRNRTFLDVEKVLERYHLLSNDDDSVNGEMDVEALQDVLDEDGEFIRTPKSLMKHALMARGSRDTSAQLFTALCRALGIPARLVASLQSVPWQASVGKPKPKYEKKTKGKKKGKATASESTSVASEGGESENEDDIKEVGASTPTRESKGKGKAADFPGSGQRLDGGSMSAKAKGKQKARPPIKLRKARPKGRTLGSLSPTSDASPLPPDPTTTPPVFWTEVFSKPDGRWLPVDPIRNIVNKRKVFDPTPSSINTPPNAAVAHFSRFNSPVPNKKPSRTQQNAENRLLYVLAFEEDGFARDVTRRYARDYNTKVVKAQGGSGAANMGGRRAWWGHVLSIVHRPYRLHRDDIEDEELETAQMLEGMPTTMTGFKDHPVYVLIRHLKQNETLYPPPPSTPELGKFRGEPVYPRSAVVSLKTAENWMRNEGRTIKTGEQPLKMVKVRAGTVNKLRELEVLKEAGGSGEGNSGDAMQGLYARLQTELYIPDPVVDGVIPKNNFGNIDLYTPSMLPQGAAHIPYKGVAKVARKLGFDFAEAVTGFEFKKRRAYPVLEGVVIAKENEDALLEAFWEFERIAEARAQVKREERVLKQWKRLIQGLRIRQRLQEQYGTTPGVVGEGGGADKGQEGKVEISRRDDNHNAKVLLLSSSSSSSLSTPKKKEKEKEKNKNSIVDEDEDRDGDLVSVLKKESTDKNGEEGEDPSSQIEIELEPSEHDHNDFIEADDVVQAFHLPKFQHVPDAPVVSFHHQHSSKPFERGEENLMRAIPDFMTYDLDNEDEHRHIIPLNLRDASNNNNNNNNTIENPTSMMIPKTMAQFAEDAAAQQEVDLQVHIEDITTSGGVNGNEVESLRRGKVRKLSSSAAPTTMNVRTTGQRHRNMRGRTPMGGRKRKRGDEDDFLSDDDNEDESKRTTNPTSTSTTTTTRKRRKKDVPVSTRTLRPRRSKSVVVYAENPDDDDDEG</sequence>
<dbReference type="SMART" id="SM01031">
    <property type="entry name" value="BHD_2"/>
    <property type="match status" value="1"/>
</dbReference>
<feature type="region of interest" description="Disordered" evidence="7">
    <location>
        <begin position="235"/>
        <end position="357"/>
    </location>
</feature>
<feature type="region of interest" description="Disordered" evidence="7">
    <location>
        <begin position="977"/>
        <end position="1099"/>
    </location>
</feature>
<reference evidence="11 12" key="1">
    <citation type="journal article" name="Sci. Rep.">
        <title>Telomere-to-telomere assembled and centromere annotated genomes of the two main subspecies of the button mushroom Agaricus bisporus reveal especially polymorphic chromosome ends.</title>
        <authorList>
            <person name="Sonnenberg A.S.M."/>
            <person name="Sedaghat-Telgerd N."/>
            <person name="Lavrijssen B."/>
            <person name="Ohm R.A."/>
            <person name="Hendrickx P.M."/>
            <person name="Scholtmeijer K."/>
            <person name="Baars J.J.P."/>
            <person name="van Peer A."/>
        </authorList>
    </citation>
    <scope>NUCLEOTIDE SEQUENCE [LARGE SCALE GENOMIC DNA]</scope>
    <source>
        <strain evidence="11 12">H119_p4</strain>
    </source>
</reference>
<gene>
    <name evidence="11" type="ORF">Agabi119p4_7539</name>
</gene>
<dbReference type="GO" id="GO:0006289">
    <property type="term" value="P:nucleotide-excision repair"/>
    <property type="evidence" value="ECO:0007669"/>
    <property type="project" value="InterPro"/>
</dbReference>
<dbReference type="GO" id="GO:0006298">
    <property type="term" value="P:mismatch repair"/>
    <property type="evidence" value="ECO:0007669"/>
    <property type="project" value="TreeGrafter"/>
</dbReference>
<evidence type="ECO:0000256" key="4">
    <source>
        <dbReference type="ARBA" id="ARBA00023204"/>
    </source>
</evidence>
<feature type="domain" description="Rad4 beta-hairpin" evidence="8">
    <location>
        <begin position="502"/>
        <end position="556"/>
    </location>
</feature>
<evidence type="ECO:0000256" key="6">
    <source>
        <dbReference type="SAM" id="Coils"/>
    </source>
</evidence>
<feature type="domain" description="Rad4 beta-hairpin" evidence="9">
    <location>
        <begin position="558"/>
        <end position="628"/>
    </location>
</feature>
<dbReference type="InterPro" id="IPR002931">
    <property type="entry name" value="Transglutaminase-like"/>
</dbReference>
<feature type="compositionally biased region" description="Basic and acidic residues" evidence="7">
    <location>
        <begin position="798"/>
        <end position="808"/>
    </location>
</feature>
<dbReference type="EMBL" id="JABXXO010000010">
    <property type="protein sequence ID" value="KAF7768296.1"/>
    <property type="molecule type" value="Genomic_DNA"/>
</dbReference>
<evidence type="ECO:0008006" key="13">
    <source>
        <dbReference type="Google" id="ProtNLM"/>
    </source>
</evidence>
<comment type="caution">
    <text evidence="11">The sequence shown here is derived from an EMBL/GenBank/DDBJ whole genome shotgun (WGS) entry which is preliminary data.</text>
</comment>
<keyword evidence="4" id="KW-0234">DNA repair</keyword>
<feature type="region of interest" description="Disordered" evidence="7">
    <location>
        <begin position="751"/>
        <end position="844"/>
    </location>
</feature>
<dbReference type="Pfam" id="PF10405">
    <property type="entry name" value="BHD_3"/>
    <property type="match status" value="1"/>
</dbReference>
<keyword evidence="6" id="KW-0175">Coiled coil</keyword>
<dbReference type="FunFam" id="3.30.70.2460:FF:000001">
    <property type="entry name" value="DNA repair protein Rad4 family"/>
    <property type="match status" value="1"/>
</dbReference>
<dbReference type="GO" id="GO:0003684">
    <property type="term" value="F:damaged DNA binding"/>
    <property type="evidence" value="ECO:0007669"/>
    <property type="project" value="InterPro"/>
</dbReference>
<dbReference type="InterPro" id="IPR018325">
    <property type="entry name" value="Rad4/PNGase_transGLS-fold"/>
</dbReference>
<dbReference type="SMART" id="SM01030">
    <property type="entry name" value="BHD_1"/>
    <property type="match status" value="1"/>
</dbReference>
<feature type="compositionally biased region" description="Low complexity" evidence="7">
    <location>
        <begin position="1050"/>
        <end position="1061"/>
    </location>
</feature>
<feature type="compositionally biased region" description="Low complexity" evidence="7">
    <location>
        <begin position="784"/>
        <end position="796"/>
    </location>
</feature>
<dbReference type="GO" id="GO:0005737">
    <property type="term" value="C:cytoplasm"/>
    <property type="evidence" value="ECO:0007669"/>
    <property type="project" value="TreeGrafter"/>
</dbReference>
<dbReference type="GO" id="GO:0000111">
    <property type="term" value="C:nucleotide-excision repair factor 2 complex"/>
    <property type="evidence" value="ECO:0007669"/>
    <property type="project" value="TreeGrafter"/>
</dbReference>
<dbReference type="InterPro" id="IPR042488">
    <property type="entry name" value="Rad4_BHD3_sf"/>
</dbReference>
<evidence type="ECO:0000259" key="8">
    <source>
        <dbReference type="SMART" id="SM01030"/>
    </source>
</evidence>
<name>A0A8H7C7G3_AGABI</name>
<dbReference type="InterPro" id="IPR018328">
    <property type="entry name" value="Rad4_beta-hairpin_dom3"/>
</dbReference>
<dbReference type="GO" id="GO:0003697">
    <property type="term" value="F:single-stranded DNA binding"/>
    <property type="evidence" value="ECO:0007669"/>
    <property type="project" value="TreeGrafter"/>
</dbReference>
<keyword evidence="5" id="KW-0539">Nucleus</keyword>
<dbReference type="InterPro" id="IPR018327">
    <property type="entry name" value="BHD_2"/>
</dbReference>
<dbReference type="InterPro" id="IPR036985">
    <property type="entry name" value="Transglutaminase-like_sf"/>
</dbReference>
<dbReference type="AlphaFoldDB" id="A0A8H7C7G3"/>
<feature type="compositionally biased region" description="Acidic residues" evidence="7">
    <location>
        <begin position="1034"/>
        <end position="1045"/>
    </location>
</feature>
<dbReference type="Proteomes" id="UP000629468">
    <property type="component" value="Unassembled WGS sequence"/>
</dbReference>
<keyword evidence="3" id="KW-0227">DNA damage</keyword>
<feature type="compositionally biased region" description="Low complexity" evidence="7">
    <location>
        <begin position="256"/>
        <end position="268"/>
    </location>
</feature>
<comment type="similarity">
    <text evidence="2">Belongs to the XPC family.</text>
</comment>
<proteinExistence type="inferred from homology"/>
<dbReference type="Pfam" id="PF01841">
    <property type="entry name" value="Transglut_core"/>
    <property type="match status" value="1"/>
</dbReference>
<dbReference type="Gene3D" id="2.20.20.110">
    <property type="entry name" value="Rad4, beta-hairpin domain BHD1"/>
    <property type="match status" value="1"/>
</dbReference>
<dbReference type="SUPFAM" id="SSF54001">
    <property type="entry name" value="Cysteine proteinases"/>
    <property type="match status" value="1"/>
</dbReference>
<dbReference type="InterPro" id="IPR018326">
    <property type="entry name" value="Rad4_beta-hairpin_dom1"/>
</dbReference>
<evidence type="ECO:0000256" key="2">
    <source>
        <dbReference type="ARBA" id="ARBA00009525"/>
    </source>
</evidence>
<evidence type="ECO:0000256" key="1">
    <source>
        <dbReference type="ARBA" id="ARBA00004123"/>
    </source>
</evidence>
<dbReference type="Gene3D" id="3.90.260.10">
    <property type="entry name" value="Transglutaminase-like"/>
    <property type="match status" value="1"/>
</dbReference>
<dbReference type="Gene3D" id="3.30.60.290">
    <property type="entry name" value="Rad4, beta-hairpin domain BHD2"/>
    <property type="match status" value="1"/>
</dbReference>
<dbReference type="GO" id="GO:0071942">
    <property type="term" value="C:XPC complex"/>
    <property type="evidence" value="ECO:0007669"/>
    <property type="project" value="TreeGrafter"/>
</dbReference>
<protein>
    <recommendedName>
        <fullName evidence="13">Rad4 beta-hairpin domain-containing protein</fullName>
    </recommendedName>
</protein>
<comment type="subcellular location">
    <subcellularLocation>
        <location evidence="1">Nucleus</location>
    </subcellularLocation>
</comment>